<organism evidence="1 2">
    <name type="scientific">Allacma fusca</name>
    <dbReference type="NCBI Taxonomy" id="39272"/>
    <lineage>
        <taxon>Eukaryota</taxon>
        <taxon>Metazoa</taxon>
        <taxon>Ecdysozoa</taxon>
        <taxon>Arthropoda</taxon>
        <taxon>Hexapoda</taxon>
        <taxon>Collembola</taxon>
        <taxon>Symphypleona</taxon>
        <taxon>Sminthuridae</taxon>
        <taxon>Allacma</taxon>
    </lineage>
</organism>
<dbReference type="AlphaFoldDB" id="A0A8J2JYN3"/>
<dbReference type="Proteomes" id="UP000708208">
    <property type="component" value="Unassembled WGS sequence"/>
</dbReference>
<protein>
    <submittedName>
        <fullName evidence="1">Uncharacterized protein</fullName>
    </submittedName>
</protein>
<evidence type="ECO:0000313" key="1">
    <source>
        <dbReference type="EMBL" id="CAG7728997.1"/>
    </source>
</evidence>
<dbReference type="EMBL" id="CAJVCH010171867">
    <property type="protein sequence ID" value="CAG7728997.1"/>
    <property type="molecule type" value="Genomic_DNA"/>
</dbReference>
<accession>A0A8J2JYN3</accession>
<gene>
    <name evidence="1" type="ORF">AFUS01_LOCUS17739</name>
</gene>
<feature type="non-terminal residue" evidence="1">
    <location>
        <position position="1"/>
    </location>
</feature>
<keyword evidence="2" id="KW-1185">Reference proteome</keyword>
<proteinExistence type="predicted"/>
<evidence type="ECO:0000313" key="2">
    <source>
        <dbReference type="Proteomes" id="UP000708208"/>
    </source>
</evidence>
<comment type="caution">
    <text evidence="1">The sequence shown here is derived from an EMBL/GenBank/DDBJ whole genome shotgun (WGS) entry which is preliminary data.</text>
</comment>
<sequence>TACLPGTMQSASAMDYQ</sequence>
<name>A0A8J2JYN3_9HEXA</name>
<reference evidence="1" key="1">
    <citation type="submission" date="2021-06" db="EMBL/GenBank/DDBJ databases">
        <authorList>
            <person name="Hodson N. C."/>
            <person name="Mongue J. A."/>
            <person name="Jaron S. K."/>
        </authorList>
    </citation>
    <scope>NUCLEOTIDE SEQUENCE</scope>
</reference>